<evidence type="ECO:0000256" key="6">
    <source>
        <dbReference type="ARBA" id="ARBA00023136"/>
    </source>
</evidence>
<feature type="transmembrane region" description="Helical" evidence="7">
    <location>
        <begin position="394"/>
        <end position="413"/>
    </location>
</feature>
<dbReference type="PROSITE" id="PS50850">
    <property type="entry name" value="MFS"/>
    <property type="match status" value="1"/>
</dbReference>
<keyword evidence="2" id="KW-0813">Transport</keyword>
<comment type="caution">
    <text evidence="9">The sequence shown here is derived from an EMBL/GenBank/DDBJ whole genome shotgun (WGS) entry which is preliminary data.</text>
</comment>
<dbReference type="Pfam" id="PF05977">
    <property type="entry name" value="MFS_3"/>
    <property type="match status" value="1"/>
</dbReference>
<evidence type="ECO:0000313" key="9">
    <source>
        <dbReference type="EMBL" id="MDV7219374.1"/>
    </source>
</evidence>
<dbReference type="PANTHER" id="PTHR23513:SF6">
    <property type="entry name" value="MAJOR FACILITATOR SUPERFAMILY ASSOCIATED DOMAIN-CONTAINING PROTEIN"/>
    <property type="match status" value="1"/>
</dbReference>
<feature type="transmembrane region" description="Helical" evidence="7">
    <location>
        <begin position="60"/>
        <end position="80"/>
    </location>
</feature>
<dbReference type="RefSeq" id="WP_317773317.1">
    <property type="nucleotide sequence ID" value="NZ_JAWMAJ010000092.1"/>
</dbReference>
<dbReference type="Proteomes" id="UP001187346">
    <property type="component" value="Unassembled WGS sequence"/>
</dbReference>
<evidence type="ECO:0000256" key="2">
    <source>
        <dbReference type="ARBA" id="ARBA00022448"/>
    </source>
</evidence>
<organism evidence="9 10">
    <name type="scientific">Streptomyces prunicolor</name>
    <dbReference type="NCBI Taxonomy" id="67348"/>
    <lineage>
        <taxon>Bacteria</taxon>
        <taxon>Bacillati</taxon>
        <taxon>Actinomycetota</taxon>
        <taxon>Actinomycetes</taxon>
        <taxon>Kitasatosporales</taxon>
        <taxon>Streptomycetaceae</taxon>
        <taxon>Streptomyces</taxon>
    </lineage>
</organism>
<gene>
    <name evidence="9" type="ORF">R5A26_25890</name>
</gene>
<evidence type="ECO:0000256" key="4">
    <source>
        <dbReference type="ARBA" id="ARBA00022692"/>
    </source>
</evidence>
<feature type="domain" description="Major facilitator superfamily (MFS) profile" evidence="8">
    <location>
        <begin position="26"/>
        <end position="416"/>
    </location>
</feature>
<reference evidence="9 10" key="1">
    <citation type="submission" date="2023-10" db="EMBL/GenBank/DDBJ databases">
        <title>Characterization of rhizosphere-enriched actinobacteria from wheat plants lab-grown on chernevaya soil.</title>
        <authorList>
            <person name="Tikhonova E.N."/>
            <person name="Konopkin A."/>
            <person name="Kravchenko I.K."/>
        </authorList>
    </citation>
    <scope>NUCLEOTIDE SEQUENCE [LARGE SCALE GENOMIC DNA]</scope>
    <source>
        <strain evidence="9 10">RR29</strain>
    </source>
</reference>
<feature type="transmembrane region" description="Helical" evidence="7">
    <location>
        <begin position="274"/>
        <end position="292"/>
    </location>
</feature>
<dbReference type="InterPro" id="IPR020846">
    <property type="entry name" value="MFS_dom"/>
</dbReference>
<dbReference type="PANTHER" id="PTHR23513">
    <property type="entry name" value="INTEGRAL MEMBRANE EFFLUX PROTEIN-RELATED"/>
    <property type="match status" value="1"/>
</dbReference>
<dbReference type="InterPro" id="IPR010290">
    <property type="entry name" value="TM_effector"/>
</dbReference>
<proteinExistence type="predicted"/>
<feature type="transmembrane region" description="Helical" evidence="7">
    <location>
        <begin position="240"/>
        <end position="262"/>
    </location>
</feature>
<evidence type="ECO:0000256" key="1">
    <source>
        <dbReference type="ARBA" id="ARBA00004651"/>
    </source>
</evidence>
<keyword evidence="3" id="KW-1003">Cell membrane</keyword>
<keyword evidence="4 7" id="KW-0812">Transmembrane</keyword>
<keyword evidence="6 7" id="KW-0472">Membrane</keyword>
<dbReference type="CDD" id="cd06173">
    <property type="entry name" value="MFS_MefA_like"/>
    <property type="match status" value="1"/>
</dbReference>
<evidence type="ECO:0000256" key="5">
    <source>
        <dbReference type="ARBA" id="ARBA00022989"/>
    </source>
</evidence>
<dbReference type="InterPro" id="IPR036259">
    <property type="entry name" value="MFS_trans_sf"/>
</dbReference>
<evidence type="ECO:0000256" key="3">
    <source>
        <dbReference type="ARBA" id="ARBA00022475"/>
    </source>
</evidence>
<feature type="transmembrane region" description="Helical" evidence="7">
    <location>
        <begin position="368"/>
        <end position="388"/>
    </location>
</feature>
<feature type="transmembrane region" description="Helical" evidence="7">
    <location>
        <begin position="326"/>
        <end position="347"/>
    </location>
</feature>
<keyword evidence="5 7" id="KW-1133">Transmembrane helix</keyword>
<comment type="subcellular location">
    <subcellularLocation>
        <location evidence="1">Cell membrane</location>
        <topology evidence="1">Multi-pass membrane protein</topology>
    </subcellularLocation>
</comment>
<name>A0ABU4FFL7_9ACTN</name>
<accession>A0ABU4FFL7</accession>
<dbReference type="SUPFAM" id="SSF103473">
    <property type="entry name" value="MFS general substrate transporter"/>
    <property type="match status" value="1"/>
</dbReference>
<keyword evidence="10" id="KW-1185">Reference proteome</keyword>
<dbReference type="Gene3D" id="1.20.1250.20">
    <property type="entry name" value="MFS general substrate transporter like domains"/>
    <property type="match status" value="1"/>
</dbReference>
<feature type="transmembrane region" description="Helical" evidence="7">
    <location>
        <begin position="304"/>
        <end position="320"/>
    </location>
</feature>
<evidence type="ECO:0000256" key="7">
    <source>
        <dbReference type="SAM" id="Phobius"/>
    </source>
</evidence>
<evidence type="ECO:0000259" key="8">
    <source>
        <dbReference type="PROSITE" id="PS50850"/>
    </source>
</evidence>
<dbReference type="EMBL" id="JAWMAJ010000092">
    <property type="protein sequence ID" value="MDV7219374.1"/>
    <property type="molecule type" value="Genomic_DNA"/>
</dbReference>
<feature type="transmembrane region" description="Helical" evidence="7">
    <location>
        <begin position="177"/>
        <end position="206"/>
    </location>
</feature>
<evidence type="ECO:0000313" key="10">
    <source>
        <dbReference type="Proteomes" id="UP001187346"/>
    </source>
</evidence>
<feature type="transmembrane region" description="Helical" evidence="7">
    <location>
        <begin position="28"/>
        <end position="48"/>
    </location>
</feature>
<sequence length="432" mass="44865">MDGLDWRKKAKEATATGPVGDRSGHNTWVLVVFTTVTNLADGITKVALPLIATSLTSSPALVSGVLLSLTLPWLLIALPVGVLVDRVNRRSLIALANCARLVAVVGLLTAHGLGGITLPMLYGAGALLGVAEVVALTSASAIVPDAVAPAGRERVNTWMTAAETLANEFAGPAVGGLLMAVGAAVALGATTVGYVLGIAVLGLLFGRFRVERDPGRPELTVRQQVVEGIVFLWRQRLLRLLSLTVAVLITCWSAWLALMPLVATTSMGLSAGGYGLLVSSLGVGGLAGALLVSTANRFFGRRKVMFANVFFTCSMVAVPAVTTHVWAVGCAAFLGGLGGTLWTVNARTISQVLVHQEMMGRWSAANRLFSWGSIPLGTALAGALAQGIGPKATFGVFAVATAVVIVPFLRIFTPDVLKDLETRLEEAVATPV</sequence>
<protein>
    <submittedName>
        <fullName evidence="9">MFS transporter</fullName>
    </submittedName>
</protein>